<accession>A0AB35MIK5</accession>
<dbReference type="EMBL" id="JAUHQB010000004">
    <property type="protein sequence ID" value="MDN4483513.1"/>
    <property type="molecule type" value="Genomic_DNA"/>
</dbReference>
<reference evidence="2 3" key="1">
    <citation type="submission" date="2023-06" db="EMBL/GenBank/DDBJ databases">
        <title>SYSU T0a273.</title>
        <authorList>
            <person name="Gao L."/>
            <person name="Fang B.-Z."/>
            <person name="Li W.-J."/>
        </authorList>
    </citation>
    <scope>NUCLEOTIDE SEQUENCE [LARGE SCALE GENOMIC DNA]</scope>
    <source>
        <strain evidence="2 3">SYSU T0a273</strain>
    </source>
</reference>
<dbReference type="SUPFAM" id="SSF50800">
    <property type="entry name" value="PK beta-barrel domain-like"/>
    <property type="match status" value="1"/>
</dbReference>
<evidence type="ECO:0000259" key="1">
    <source>
        <dbReference type="PROSITE" id="PS51340"/>
    </source>
</evidence>
<dbReference type="GO" id="GO:0003824">
    <property type="term" value="F:catalytic activity"/>
    <property type="evidence" value="ECO:0007669"/>
    <property type="project" value="InterPro"/>
</dbReference>
<dbReference type="Pfam" id="PF03476">
    <property type="entry name" value="MOSC_N"/>
    <property type="match status" value="1"/>
</dbReference>
<name>A0AB35MIK5_9MICO</name>
<dbReference type="InterPro" id="IPR011037">
    <property type="entry name" value="Pyrv_Knase-like_insert_dom_sf"/>
</dbReference>
<dbReference type="Pfam" id="PF03473">
    <property type="entry name" value="MOSC"/>
    <property type="match status" value="1"/>
</dbReference>
<evidence type="ECO:0000313" key="2">
    <source>
        <dbReference type="EMBL" id="MDN4483513.1"/>
    </source>
</evidence>
<feature type="domain" description="MOSC" evidence="1">
    <location>
        <begin position="89"/>
        <end position="228"/>
    </location>
</feature>
<comment type="caution">
    <text evidence="2">The sequence shown here is derived from an EMBL/GenBank/DDBJ whole genome shotgun (WGS) entry which is preliminary data.</text>
</comment>
<organism evidence="2 3">
    <name type="scientific">Demequina lignilytica</name>
    <dbReference type="NCBI Taxonomy" id="3051663"/>
    <lineage>
        <taxon>Bacteria</taxon>
        <taxon>Bacillati</taxon>
        <taxon>Actinomycetota</taxon>
        <taxon>Actinomycetes</taxon>
        <taxon>Micrococcales</taxon>
        <taxon>Demequinaceae</taxon>
        <taxon>Demequina</taxon>
    </lineage>
</organism>
<dbReference type="Gene3D" id="2.40.33.20">
    <property type="entry name" value="PK beta-barrel domain-like"/>
    <property type="match status" value="1"/>
</dbReference>
<dbReference type="InterPro" id="IPR005302">
    <property type="entry name" value="MoCF_Sase_C"/>
</dbReference>
<dbReference type="InterPro" id="IPR005303">
    <property type="entry name" value="MOCOS_middle"/>
</dbReference>
<protein>
    <submittedName>
        <fullName evidence="2">MOSC domain-containing protein</fullName>
    </submittedName>
</protein>
<evidence type="ECO:0000313" key="3">
    <source>
        <dbReference type="Proteomes" id="UP001172756"/>
    </source>
</evidence>
<dbReference type="PROSITE" id="PS51340">
    <property type="entry name" value="MOSC"/>
    <property type="match status" value="1"/>
</dbReference>
<dbReference type="GO" id="GO:0030151">
    <property type="term" value="F:molybdenum ion binding"/>
    <property type="evidence" value="ECO:0007669"/>
    <property type="project" value="InterPro"/>
</dbReference>
<dbReference type="GO" id="GO:0030170">
    <property type="term" value="F:pyridoxal phosphate binding"/>
    <property type="evidence" value="ECO:0007669"/>
    <property type="project" value="InterPro"/>
</dbReference>
<gene>
    <name evidence="2" type="ORF">QQ002_08190</name>
</gene>
<proteinExistence type="predicted"/>
<dbReference type="AlphaFoldDB" id="A0AB35MIK5"/>
<dbReference type="RefSeq" id="WP_301160353.1">
    <property type="nucleotide sequence ID" value="NZ_JAUHQB010000004.1"/>
</dbReference>
<dbReference type="Proteomes" id="UP001172756">
    <property type="component" value="Unassembled WGS sequence"/>
</dbReference>
<sequence>MHIVSLHRFPVKAMGGEDLDAVRVDGRGLAYDRAFAVLDRDGMFAAGKRGSRWRPHEAIFGFSATVRDDAVVVARGDAAWAAGSSGLDAELSAATGESMRVAAETPGETDFFDAKPVSIVGTATLDWCREELGADADPRRLRVNVVVETDEPFVEETWIGSRMGLGDVALDVVKRNTRCRVIDQAQNGVAERTRWLKPLGDRRDGCVAVYATVATPGTLAVGDPVAPLTA</sequence>